<dbReference type="OrthoDB" id="552191at2759"/>
<feature type="compositionally biased region" description="Basic and acidic residues" evidence="1">
    <location>
        <begin position="138"/>
        <end position="159"/>
    </location>
</feature>
<dbReference type="AlphaFoldDB" id="A0A0K9PUT0"/>
<organism evidence="2 3">
    <name type="scientific">Zostera marina</name>
    <name type="common">Eelgrass</name>
    <dbReference type="NCBI Taxonomy" id="29655"/>
    <lineage>
        <taxon>Eukaryota</taxon>
        <taxon>Viridiplantae</taxon>
        <taxon>Streptophyta</taxon>
        <taxon>Embryophyta</taxon>
        <taxon>Tracheophyta</taxon>
        <taxon>Spermatophyta</taxon>
        <taxon>Magnoliopsida</taxon>
        <taxon>Liliopsida</taxon>
        <taxon>Zosteraceae</taxon>
        <taxon>Zostera</taxon>
    </lineage>
</organism>
<dbReference type="Gene3D" id="1.10.10.60">
    <property type="entry name" value="Homeodomain-like"/>
    <property type="match status" value="1"/>
</dbReference>
<dbReference type="InterPro" id="IPR001005">
    <property type="entry name" value="SANT/Myb"/>
</dbReference>
<keyword evidence="3" id="KW-1185">Reference proteome</keyword>
<reference evidence="3" key="1">
    <citation type="journal article" date="2016" name="Nature">
        <title>The genome of the seagrass Zostera marina reveals angiosperm adaptation to the sea.</title>
        <authorList>
            <person name="Olsen J.L."/>
            <person name="Rouze P."/>
            <person name="Verhelst B."/>
            <person name="Lin Y.-C."/>
            <person name="Bayer T."/>
            <person name="Collen J."/>
            <person name="Dattolo E."/>
            <person name="De Paoli E."/>
            <person name="Dittami S."/>
            <person name="Maumus F."/>
            <person name="Michel G."/>
            <person name="Kersting A."/>
            <person name="Lauritano C."/>
            <person name="Lohaus R."/>
            <person name="Toepel M."/>
            <person name="Tonon T."/>
            <person name="Vanneste K."/>
            <person name="Amirebrahimi M."/>
            <person name="Brakel J."/>
            <person name="Bostroem C."/>
            <person name="Chovatia M."/>
            <person name="Grimwood J."/>
            <person name="Jenkins J.W."/>
            <person name="Jueterbock A."/>
            <person name="Mraz A."/>
            <person name="Stam W.T."/>
            <person name="Tice H."/>
            <person name="Bornberg-Bauer E."/>
            <person name="Green P.J."/>
            <person name="Pearson G.A."/>
            <person name="Procaccini G."/>
            <person name="Duarte C.M."/>
            <person name="Schmutz J."/>
            <person name="Reusch T.B.H."/>
            <person name="Van de Peer Y."/>
        </authorList>
    </citation>
    <scope>NUCLEOTIDE SEQUENCE [LARGE SCALE GENOMIC DNA]</scope>
    <source>
        <strain evidence="3">cv. Finnish</strain>
    </source>
</reference>
<protein>
    <recommendedName>
        <fullName evidence="4">Myb-like domain-containing protein</fullName>
    </recommendedName>
</protein>
<dbReference type="PANTHER" id="PTHR14000:SF17">
    <property type="entry name" value="MYB-LIKE DOMAIN-CONTAINING PROTEIN"/>
    <property type="match status" value="1"/>
</dbReference>
<gene>
    <name evidence="2" type="ORF">ZOSMA_15G01320</name>
</gene>
<dbReference type="SUPFAM" id="SSF46689">
    <property type="entry name" value="Homeodomain-like"/>
    <property type="match status" value="1"/>
</dbReference>
<dbReference type="InterPro" id="IPR009057">
    <property type="entry name" value="Homeodomain-like_sf"/>
</dbReference>
<dbReference type="OMA" id="SSICRHN"/>
<dbReference type="EMBL" id="LFYR01000620">
    <property type="protein sequence ID" value="KMZ72793.1"/>
    <property type="molecule type" value="Genomic_DNA"/>
</dbReference>
<evidence type="ECO:0008006" key="4">
    <source>
        <dbReference type="Google" id="ProtNLM"/>
    </source>
</evidence>
<dbReference type="PANTHER" id="PTHR14000">
    <property type="entry name" value="FINGER CCCH DOMAIN PROTEIN, PUTATIVE (DUF3755)-RELATED"/>
    <property type="match status" value="1"/>
</dbReference>
<dbReference type="CDD" id="cd00167">
    <property type="entry name" value="SANT"/>
    <property type="match status" value="1"/>
</dbReference>
<evidence type="ECO:0000313" key="2">
    <source>
        <dbReference type="EMBL" id="KMZ72793.1"/>
    </source>
</evidence>
<comment type="caution">
    <text evidence="2">The sequence shown here is derived from an EMBL/GenBank/DDBJ whole genome shotgun (WGS) entry which is preliminary data.</text>
</comment>
<sequence length="530" mass="59836">MKSPGYPVFSPNFPPRRSPRFLPVVREIEVVSSIPKIPSSVENRNGNLRRSSRLSSTANFGLGNGECLVEETQEGKSRRGSRVSTTFIVKTPSYGEPKKKTGDVILSYQNLQRSPRFSVAAASRASSEVGIAPRRSSRLAEEAARKSELERSSGNDDARGNGWREPVKKVEVVKRKPAKKVEVTEKKETKNCCLTPVRKKRRATIGVAMKKCKAQLEEEEYNKIELDKPTVAEKETKNSCVTPVGKKRRATIGVVAKKNCKAQLEEDNKIELDKPVVAKVACGAVDWTNEQSNALHIAYTVAKPSPHFWKKVSKMVPGKSAKECFDRIHSKYPTPPRPVMRRKSVSPLRNFNILDGKNPQKITKSDKQRFLAHKIARQILRKHTLTDHQQGQDSDLFSVFETAKLSSICRHNSDSEEDRIEDALPTVFVDTVEEKKASPEVLKPVRNLKLHEKYIDQLLHRNMKQKAKVKKVDGDCKENDIVATKELLVRSAKDNLLSDAREAIGQYHHHTQVDMQRRYLGCIEKDCDDD</sequence>
<name>A0A0K9PUT0_ZOSMR</name>
<evidence type="ECO:0000256" key="1">
    <source>
        <dbReference type="SAM" id="MobiDB-lite"/>
    </source>
</evidence>
<feature type="region of interest" description="Disordered" evidence="1">
    <location>
        <begin position="122"/>
        <end position="165"/>
    </location>
</feature>
<dbReference type="Proteomes" id="UP000036987">
    <property type="component" value="Unassembled WGS sequence"/>
</dbReference>
<accession>A0A0K9PUT0</accession>
<proteinExistence type="predicted"/>
<evidence type="ECO:0000313" key="3">
    <source>
        <dbReference type="Proteomes" id="UP000036987"/>
    </source>
</evidence>